<keyword evidence="2" id="KW-1185">Reference proteome</keyword>
<accession>A0ABS0I391</accession>
<proteinExistence type="predicted"/>
<evidence type="ECO:0000313" key="2">
    <source>
        <dbReference type="Proteomes" id="UP000618931"/>
    </source>
</evidence>
<evidence type="ECO:0000313" key="1">
    <source>
        <dbReference type="EMBL" id="MBF9221256.1"/>
    </source>
</evidence>
<protein>
    <submittedName>
        <fullName evidence="1">Uncharacterized protein</fullName>
    </submittedName>
</protein>
<dbReference type="Proteomes" id="UP000618931">
    <property type="component" value="Unassembled WGS sequence"/>
</dbReference>
<dbReference type="EMBL" id="JADQDM010000003">
    <property type="protein sequence ID" value="MBF9221256.1"/>
    <property type="molecule type" value="Genomic_DNA"/>
</dbReference>
<name>A0ABS0I391_9BACT</name>
<gene>
    <name evidence="1" type="ORF">I2H31_09080</name>
</gene>
<dbReference type="RefSeq" id="WP_196292705.1">
    <property type="nucleotide sequence ID" value="NZ_JADQDM010000003.1"/>
</dbReference>
<comment type="caution">
    <text evidence="1">The sequence shown here is derived from an EMBL/GenBank/DDBJ whole genome shotgun (WGS) entry which is preliminary data.</text>
</comment>
<reference evidence="1 2" key="1">
    <citation type="submission" date="2020-11" db="EMBL/GenBank/DDBJ databases">
        <authorList>
            <person name="Kim M.K."/>
        </authorList>
    </citation>
    <scope>NUCLEOTIDE SEQUENCE [LARGE SCALE GENOMIC DNA]</scope>
    <source>
        <strain evidence="1 2">BT662</strain>
    </source>
</reference>
<sequence length="99" mass="10957">MTPTFSFSALPLAAQWRAVIQLRRDIVRRLGRSSAPLAWWHRAVLEANPVLEWPAAHGPAVVRRGKALLDRVARCYLVTPLATPATADPIDEELLALLP</sequence>
<organism evidence="1 2">
    <name type="scientific">Hymenobacter ruricola</name>
    <dbReference type="NCBI Taxonomy" id="2791023"/>
    <lineage>
        <taxon>Bacteria</taxon>
        <taxon>Pseudomonadati</taxon>
        <taxon>Bacteroidota</taxon>
        <taxon>Cytophagia</taxon>
        <taxon>Cytophagales</taxon>
        <taxon>Hymenobacteraceae</taxon>
        <taxon>Hymenobacter</taxon>
    </lineage>
</organism>